<proteinExistence type="predicted"/>
<organism evidence="1 2">
    <name type="scientific">Streptomyces axinellae</name>
    <dbReference type="NCBI Taxonomy" id="552788"/>
    <lineage>
        <taxon>Bacteria</taxon>
        <taxon>Bacillati</taxon>
        <taxon>Actinomycetota</taxon>
        <taxon>Actinomycetes</taxon>
        <taxon>Kitasatosporales</taxon>
        <taxon>Streptomycetaceae</taxon>
        <taxon>Streptomyces</taxon>
    </lineage>
</organism>
<dbReference type="EMBL" id="BAAARJ010000021">
    <property type="protein sequence ID" value="GAA2632359.1"/>
    <property type="molecule type" value="Genomic_DNA"/>
</dbReference>
<sequence>MGEGCGTGVRTVTFVVGTGRSGSTALSRVLREHPAVLSLNELGATAMRDATLGEEPLSGREFWALVTEPHEMFDNMIRSGVPLPEFLYNRSPGRYAAETTGIPALSLMVLPHLTDDPDGLLDALAPRVTGWPVRPGPRHWEALFEVLAEYGGGASAAVERSGYSTGSIPSLHRAFPHARFVHLFRDGPDCALSMSRHTGFRFITQLLEMTELAGVASPSELTPEQVAALPPHLSALLAGRFDPALVLERSLPVTRFGALWSRLVAEGVENLSVVPEEARTTLSYERLLAAPHAELARLARFLDVEPLPDWLDTGAAMLDGSRCGTALRLPPAELAALRESCAPGTAALRQDAAGQQM</sequence>
<dbReference type="Pfam" id="PF13469">
    <property type="entry name" value="Sulfotransfer_3"/>
    <property type="match status" value="1"/>
</dbReference>
<accession>A0ABN3QQ56</accession>
<evidence type="ECO:0000313" key="1">
    <source>
        <dbReference type="EMBL" id="GAA2632359.1"/>
    </source>
</evidence>
<dbReference type="Gene3D" id="3.40.50.300">
    <property type="entry name" value="P-loop containing nucleotide triphosphate hydrolases"/>
    <property type="match status" value="1"/>
</dbReference>
<dbReference type="InterPro" id="IPR027417">
    <property type="entry name" value="P-loop_NTPase"/>
</dbReference>
<comment type="caution">
    <text evidence="1">The sequence shown here is derived from an EMBL/GenBank/DDBJ whole genome shotgun (WGS) entry which is preliminary data.</text>
</comment>
<evidence type="ECO:0008006" key="3">
    <source>
        <dbReference type="Google" id="ProtNLM"/>
    </source>
</evidence>
<gene>
    <name evidence="1" type="ORF">GCM10009863_55450</name>
</gene>
<protein>
    <recommendedName>
        <fullName evidence="3">Sulfotransferase</fullName>
    </recommendedName>
</protein>
<evidence type="ECO:0000313" key="2">
    <source>
        <dbReference type="Proteomes" id="UP001501447"/>
    </source>
</evidence>
<name>A0ABN3QQ56_9ACTN</name>
<dbReference type="Proteomes" id="UP001501447">
    <property type="component" value="Unassembled WGS sequence"/>
</dbReference>
<keyword evidence="2" id="KW-1185">Reference proteome</keyword>
<reference evidence="1 2" key="1">
    <citation type="journal article" date="2019" name="Int. J. Syst. Evol. Microbiol.">
        <title>The Global Catalogue of Microorganisms (GCM) 10K type strain sequencing project: providing services to taxonomists for standard genome sequencing and annotation.</title>
        <authorList>
            <consortium name="The Broad Institute Genomics Platform"/>
            <consortium name="The Broad Institute Genome Sequencing Center for Infectious Disease"/>
            <person name="Wu L."/>
            <person name="Ma J."/>
        </authorList>
    </citation>
    <scope>NUCLEOTIDE SEQUENCE [LARGE SCALE GENOMIC DNA]</scope>
    <source>
        <strain evidence="1 2">JCM 16373</strain>
    </source>
</reference>
<dbReference type="SUPFAM" id="SSF52540">
    <property type="entry name" value="P-loop containing nucleoside triphosphate hydrolases"/>
    <property type="match status" value="1"/>
</dbReference>